<dbReference type="InterPro" id="IPR018247">
    <property type="entry name" value="EF_Hand_1_Ca_BS"/>
</dbReference>
<reference evidence="2" key="1">
    <citation type="submission" date="2023-08" db="EMBL/GenBank/DDBJ databases">
        <title>Methanolobus mangrovi sp. nov. and Methanolobus sediminis sp. nov, two novel methylotrophic methanogens isolated from mangrove sediments in China.</title>
        <authorList>
            <person name="Zhou J."/>
        </authorList>
    </citation>
    <scope>NUCLEOTIDE SEQUENCE</scope>
    <source>
        <strain evidence="2">FTZ2</strain>
    </source>
</reference>
<evidence type="ECO:0000313" key="3">
    <source>
        <dbReference type="Proteomes" id="UP001183006"/>
    </source>
</evidence>
<keyword evidence="1" id="KW-0812">Transmembrane</keyword>
<dbReference type="RefSeq" id="WP_309309285.1">
    <property type="nucleotide sequence ID" value="NZ_CP133594.1"/>
</dbReference>
<sequence>MSKRTIILLFILFFCCFALKASADVSFTNNIEMHEESITFVIHETYTLDDALGFREDLDADNSGNVNASEVEVFKESYLSDRKAQFLEYVLIDNGSLPLNIDSADLQFEGADGMVDISQLNVTTIVQYGANSTISEGKHSVWVLGHPLIDNMRFVLPADMELVSYDGLDNASQSVQDGRVVLEGVSGIRSFMINDTPAFEYAAYVTIEEKSIYERSFFLPLLIIIEIILASIALYIIRMNKIKKSQ</sequence>
<dbReference type="Proteomes" id="UP001183006">
    <property type="component" value="Chromosome"/>
</dbReference>
<evidence type="ECO:0000313" key="2">
    <source>
        <dbReference type="EMBL" id="WMW23169.1"/>
    </source>
</evidence>
<keyword evidence="1" id="KW-0472">Membrane</keyword>
<keyword evidence="3" id="KW-1185">Reference proteome</keyword>
<evidence type="ECO:0008006" key="4">
    <source>
        <dbReference type="Google" id="ProtNLM"/>
    </source>
</evidence>
<organism evidence="2 3">
    <name type="scientific">Methanolobus mangrovi</name>
    <dbReference type="NCBI Taxonomy" id="3072977"/>
    <lineage>
        <taxon>Archaea</taxon>
        <taxon>Methanobacteriati</taxon>
        <taxon>Methanobacteriota</taxon>
        <taxon>Stenosarchaea group</taxon>
        <taxon>Methanomicrobia</taxon>
        <taxon>Methanosarcinales</taxon>
        <taxon>Methanosarcinaceae</taxon>
        <taxon>Methanolobus</taxon>
    </lineage>
</organism>
<dbReference type="EMBL" id="CP133594">
    <property type="protein sequence ID" value="WMW23169.1"/>
    <property type="molecule type" value="Genomic_DNA"/>
</dbReference>
<gene>
    <name evidence="2" type="ORF">RE476_04890</name>
</gene>
<keyword evidence="1" id="KW-1133">Transmembrane helix</keyword>
<evidence type="ECO:0000256" key="1">
    <source>
        <dbReference type="SAM" id="Phobius"/>
    </source>
</evidence>
<dbReference type="GeneID" id="84229453"/>
<dbReference type="AlphaFoldDB" id="A0AA51UHV7"/>
<protein>
    <recommendedName>
        <fullName evidence="4">EF-hand domain-containing protein</fullName>
    </recommendedName>
</protein>
<dbReference type="PROSITE" id="PS00018">
    <property type="entry name" value="EF_HAND_1"/>
    <property type="match status" value="1"/>
</dbReference>
<feature type="transmembrane region" description="Helical" evidence="1">
    <location>
        <begin position="217"/>
        <end position="237"/>
    </location>
</feature>
<accession>A0AA51UHV7</accession>
<proteinExistence type="predicted"/>
<name>A0AA51UHV7_9EURY</name>
<dbReference type="KEGG" id="mmav:RE476_04890"/>